<dbReference type="Proteomes" id="UP000077096">
    <property type="component" value="Chromosome"/>
</dbReference>
<dbReference type="PANTHER" id="PTHR33495">
    <property type="entry name" value="ANTI-SIGMA FACTOR ANTAGONIST TM_1081-RELATED-RELATED"/>
    <property type="match status" value="1"/>
</dbReference>
<dbReference type="GO" id="GO:0043856">
    <property type="term" value="F:anti-sigma factor antagonist activity"/>
    <property type="evidence" value="ECO:0007669"/>
    <property type="project" value="InterPro"/>
</dbReference>
<dbReference type="AlphaFoldDB" id="A0A172T1S5"/>
<proteinExistence type="inferred from homology"/>
<dbReference type="EMBL" id="DTBH01000170">
    <property type="protein sequence ID" value="HGQ77888.1"/>
    <property type="molecule type" value="Genomic_DNA"/>
</dbReference>
<dbReference type="OrthoDB" id="37574at2"/>
<dbReference type="CDD" id="cd07043">
    <property type="entry name" value="STAS_anti-anti-sigma_factors"/>
    <property type="match status" value="1"/>
</dbReference>
<dbReference type="InterPro" id="IPR002645">
    <property type="entry name" value="STAS_dom"/>
</dbReference>
<name>A0A172T1S5_FERPE</name>
<organism evidence="4 6">
    <name type="scientific">Fervidobacterium pennivorans</name>
    <dbReference type="NCBI Taxonomy" id="93466"/>
    <lineage>
        <taxon>Bacteria</taxon>
        <taxon>Thermotogati</taxon>
        <taxon>Thermotogota</taxon>
        <taxon>Thermotogae</taxon>
        <taxon>Thermotogales</taxon>
        <taxon>Fervidobacteriaceae</taxon>
        <taxon>Fervidobacterium</taxon>
    </lineage>
</organism>
<evidence type="ECO:0000313" key="5">
    <source>
        <dbReference type="EMBL" id="HGQ77888.1"/>
    </source>
</evidence>
<dbReference type="PANTHER" id="PTHR33495:SF2">
    <property type="entry name" value="ANTI-SIGMA FACTOR ANTAGONIST TM_1081-RELATED"/>
    <property type="match status" value="1"/>
</dbReference>
<accession>A0A172T1S5</accession>
<dbReference type="InterPro" id="IPR036513">
    <property type="entry name" value="STAS_dom_sf"/>
</dbReference>
<feature type="domain" description="STAS" evidence="3">
    <location>
        <begin position="1"/>
        <end position="110"/>
    </location>
</feature>
<gene>
    <name evidence="5" type="ORF">ENU12_08355</name>
    <name evidence="4" type="ORF">JM64_01970</name>
</gene>
<evidence type="ECO:0000256" key="1">
    <source>
        <dbReference type="ARBA" id="ARBA00009013"/>
    </source>
</evidence>
<evidence type="ECO:0000313" key="6">
    <source>
        <dbReference type="Proteomes" id="UP000077096"/>
    </source>
</evidence>
<reference evidence="5" key="2">
    <citation type="journal article" date="2020" name="mSystems">
        <title>Genome- and Community-Level Interaction Insights into Carbon Utilization and Element Cycling Functions of Hydrothermarchaeota in Hydrothermal Sediment.</title>
        <authorList>
            <person name="Zhou Z."/>
            <person name="Liu Y."/>
            <person name="Xu W."/>
            <person name="Pan J."/>
            <person name="Luo Z.H."/>
            <person name="Li M."/>
        </authorList>
    </citation>
    <scope>NUCLEOTIDE SEQUENCE [LARGE SCALE GENOMIC DNA]</scope>
    <source>
        <strain evidence="5">SpSt-640</strain>
    </source>
</reference>
<evidence type="ECO:0000259" key="3">
    <source>
        <dbReference type="PROSITE" id="PS50801"/>
    </source>
</evidence>
<sequence>MYTYTEQFGVIIVSLEGDITMQNAMTLRNWVVDNLIKKGKSKIVFDFTRVNSVDSFGLGTFVSLHKTALSANGTIAFANINDNVKKLLTMTALDKVIKVFPSVMDAVNSIK</sequence>
<comment type="similarity">
    <text evidence="1 2">Belongs to the anti-sigma-factor antagonist family.</text>
</comment>
<evidence type="ECO:0000313" key="4">
    <source>
        <dbReference type="EMBL" id="ANE40902.1"/>
    </source>
</evidence>
<reference evidence="4 6" key="1">
    <citation type="submission" date="2014-08" db="EMBL/GenBank/DDBJ databases">
        <title>Fervidobacterium pennivorans DYC genome.</title>
        <authorList>
            <person name="Wushke S."/>
        </authorList>
    </citation>
    <scope>NUCLEOTIDE SEQUENCE [LARGE SCALE GENOMIC DNA]</scope>
    <source>
        <strain evidence="4 6">DYC</strain>
    </source>
</reference>
<evidence type="ECO:0000256" key="2">
    <source>
        <dbReference type="RuleBase" id="RU003749"/>
    </source>
</evidence>
<dbReference type="Gene3D" id="3.30.750.24">
    <property type="entry name" value="STAS domain"/>
    <property type="match status" value="1"/>
</dbReference>
<dbReference type="NCBIfam" id="TIGR00377">
    <property type="entry name" value="ant_ant_sig"/>
    <property type="match status" value="1"/>
</dbReference>
<dbReference type="EMBL" id="CP011393">
    <property type="protein sequence ID" value="ANE40902.1"/>
    <property type="molecule type" value="Genomic_DNA"/>
</dbReference>
<dbReference type="KEGG" id="fng:JM64_01970"/>
<dbReference type="InterPro" id="IPR003658">
    <property type="entry name" value="Anti-sigma_ant"/>
</dbReference>
<dbReference type="PATRIC" id="fig|93466.3.peg.446"/>
<dbReference type="SUPFAM" id="SSF52091">
    <property type="entry name" value="SpoIIaa-like"/>
    <property type="match status" value="1"/>
</dbReference>
<protein>
    <recommendedName>
        <fullName evidence="2">Anti-sigma factor antagonist</fullName>
    </recommendedName>
</protein>
<dbReference type="Pfam" id="PF01740">
    <property type="entry name" value="STAS"/>
    <property type="match status" value="1"/>
</dbReference>
<dbReference type="PROSITE" id="PS50801">
    <property type="entry name" value="STAS"/>
    <property type="match status" value="1"/>
</dbReference>